<protein>
    <submittedName>
        <fullName evidence="1">Uncharacterized protein</fullName>
    </submittedName>
</protein>
<sequence>MRKTSADLLPHVPPLRTARLATPHLGSIPSLFELCSVSASRQPGLSVNWKIFKQVQIKKKVGWAMAEYSTYQADSKYAKRH</sequence>
<dbReference type="AlphaFoldDB" id="A0AAV7LAL6"/>
<comment type="caution">
    <text evidence="1">The sequence shown here is derived from an EMBL/GenBank/DDBJ whole genome shotgun (WGS) entry which is preliminary data.</text>
</comment>
<name>A0AAV7LAL6_PLEWA</name>
<accession>A0AAV7LAL6</accession>
<dbReference type="EMBL" id="JANPWB010000015">
    <property type="protein sequence ID" value="KAJ1088572.1"/>
    <property type="molecule type" value="Genomic_DNA"/>
</dbReference>
<evidence type="ECO:0000313" key="2">
    <source>
        <dbReference type="Proteomes" id="UP001066276"/>
    </source>
</evidence>
<gene>
    <name evidence="1" type="ORF">NDU88_001729</name>
</gene>
<reference evidence="1" key="1">
    <citation type="journal article" date="2022" name="bioRxiv">
        <title>Sequencing and chromosome-scale assembly of the giantPleurodeles waltlgenome.</title>
        <authorList>
            <person name="Brown T."/>
            <person name="Elewa A."/>
            <person name="Iarovenko S."/>
            <person name="Subramanian E."/>
            <person name="Araus A.J."/>
            <person name="Petzold A."/>
            <person name="Susuki M."/>
            <person name="Suzuki K.-i.T."/>
            <person name="Hayashi T."/>
            <person name="Toyoda A."/>
            <person name="Oliveira C."/>
            <person name="Osipova E."/>
            <person name="Leigh N.D."/>
            <person name="Simon A."/>
            <person name="Yun M.H."/>
        </authorList>
    </citation>
    <scope>NUCLEOTIDE SEQUENCE</scope>
    <source>
        <strain evidence="1">20211129_DDA</strain>
        <tissue evidence="1">Liver</tissue>
    </source>
</reference>
<evidence type="ECO:0000313" key="1">
    <source>
        <dbReference type="EMBL" id="KAJ1088572.1"/>
    </source>
</evidence>
<proteinExistence type="predicted"/>
<keyword evidence="2" id="KW-1185">Reference proteome</keyword>
<organism evidence="1 2">
    <name type="scientific">Pleurodeles waltl</name>
    <name type="common">Iberian ribbed newt</name>
    <dbReference type="NCBI Taxonomy" id="8319"/>
    <lineage>
        <taxon>Eukaryota</taxon>
        <taxon>Metazoa</taxon>
        <taxon>Chordata</taxon>
        <taxon>Craniata</taxon>
        <taxon>Vertebrata</taxon>
        <taxon>Euteleostomi</taxon>
        <taxon>Amphibia</taxon>
        <taxon>Batrachia</taxon>
        <taxon>Caudata</taxon>
        <taxon>Salamandroidea</taxon>
        <taxon>Salamandridae</taxon>
        <taxon>Pleurodelinae</taxon>
        <taxon>Pleurodeles</taxon>
    </lineage>
</organism>
<dbReference type="Proteomes" id="UP001066276">
    <property type="component" value="Chromosome 11"/>
</dbReference>